<dbReference type="SMART" id="SM00563">
    <property type="entry name" value="PlsC"/>
    <property type="match status" value="1"/>
</dbReference>
<protein>
    <recommendedName>
        <fullName evidence="5">Phospholipid/glycerol acyltransferase domain-containing protein</fullName>
    </recommendedName>
</protein>
<dbReference type="InterPro" id="IPR032098">
    <property type="entry name" value="Acyltransf_C"/>
</dbReference>
<feature type="transmembrane region" description="Helical" evidence="4">
    <location>
        <begin position="12"/>
        <end position="38"/>
    </location>
</feature>
<comment type="similarity">
    <text evidence="1">Belongs to the 1-acyl-sn-glycerol-3-phosphate acyltransferase family.</text>
</comment>
<sequence length="371" mass="43532">MYLAIGASPLIICHFVCLLVCYFLTSFFGALVILLPLLPLMIFPVTEKFGKWVADKFIFLWKLFAVAMYEVCIGIKVIIQGEDNPHCSNGNLIILNHRTRLDWLFLMSYQIRYASLQQFVISLKAPLKYIPGPGWAMQCGAFLFLQRKWELDRLWMTKCIQYFQRIDYKPQLLIFPEGTDFTDYAKARSDAYAEKMAVKKYSYVLHPRTTGFVHLVTEMKKSNCLDALVDVTVGYPKFILHDERDIIYGQFPEEIHFFVQTYNISDLPSDSESIAEWCQKRWAEKEKRLEEYYTCNKKSFPCENNKLHCDEGTIRIYLYLSLAFWLSFLILVLFSLVYVWYFKWYCVLAICIFSCIQFFKGGVDDILFSSS</sequence>
<evidence type="ECO:0000313" key="7">
    <source>
        <dbReference type="Proteomes" id="UP000030746"/>
    </source>
</evidence>
<dbReference type="Pfam" id="PF16076">
    <property type="entry name" value="Acyltransf_C"/>
    <property type="match status" value="1"/>
</dbReference>
<evidence type="ECO:0000256" key="4">
    <source>
        <dbReference type="SAM" id="Phobius"/>
    </source>
</evidence>
<dbReference type="EMBL" id="KB202163">
    <property type="protein sequence ID" value="ESO92039.1"/>
    <property type="molecule type" value="Genomic_DNA"/>
</dbReference>
<dbReference type="STRING" id="225164.V4BSP0"/>
<dbReference type="CTD" id="20246693"/>
<organism evidence="6 7">
    <name type="scientific">Lottia gigantea</name>
    <name type="common">Giant owl limpet</name>
    <dbReference type="NCBI Taxonomy" id="225164"/>
    <lineage>
        <taxon>Eukaryota</taxon>
        <taxon>Metazoa</taxon>
        <taxon>Spiralia</taxon>
        <taxon>Lophotrochozoa</taxon>
        <taxon>Mollusca</taxon>
        <taxon>Gastropoda</taxon>
        <taxon>Patellogastropoda</taxon>
        <taxon>Lottioidea</taxon>
        <taxon>Lottiidae</taxon>
        <taxon>Lottia</taxon>
    </lineage>
</organism>
<dbReference type="Proteomes" id="UP000030746">
    <property type="component" value="Unassembled WGS sequence"/>
</dbReference>
<evidence type="ECO:0000313" key="6">
    <source>
        <dbReference type="EMBL" id="ESO92039.1"/>
    </source>
</evidence>
<dbReference type="GeneID" id="20246693"/>
<dbReference type="OMA" id="VANHVAW"/>
<feature type="transmembrane region" description="Helical" evidence="4">
    <location>
        <begin position="316"/>
        <end position="336"/>
    </location>
</feature>
<gene>
    <name evidence="6" type="ORF">LOTGIDRAFT_217193</name>
</gene>
<evidence type="ECO:0000256" key="3">
    <source>
        <dbReference type="ARBA" id="ARBA00023315"/>
    </source>
</evidence>
<dbReference type="GO" id="GO:0016746">
    <property type="term" value="F:acyltransferase activity"/>
    <property type="evidence" value="ECO:0007669"/>
    <property type="project" value="UniProtKB-KW"/>
</dbReference>
<evidence type="ECO:0000256" key="1">
    <source>
        <dbReference type="ARBA" id="ARBA00008655"/>
    </source>
</evidence>
<feature type="domain" description="Phospholipid/glycerol acyltransferase" evidence="5">
    <location>
        <begin position="91"/>
        <end position="213"/>
    </location>
</feature>
<dbReference type="OrthoDB" id="186786at2759"/>
<proteinExistence type="inferred from homology"/>
<dbReference type="GO" id="GO:0036149">
    <property type="term" value="P:phosphatidylinositol acyl-chain remodeling"/>
    <property type="evidence" value="ECO:0007669"/>
    <property type="project" value="TreeGrafter"/>
</dbReference>
<keyword evidence="2" id="KW-0808">Transferase</keyword>
<dbReference type="PANTHER" id="PTHR10983:SF16">
    <property type="entry name" value="LYSOCARDIOLIPIN ACYLTRANSFERASE 1"/>
    <property type="match status" value="1"/>
</dbReference>
<dbReference type="InterPro" id="IPR002123">
    <property type="entry name" value="Plipid/glycerol_acylTrfase"/>
</dbReference>
<dbReference type="RefSeq" id="XP_009057342.1">
    <property type="nucleotide sequence ID" value="XM_009059094.1"/>
</dbReference>
<accession>V4BSP0</accession>
<evidence type="ECO:0000259" key="5">
    <source>
        <dbReference type="SMART" id="SM00563"/>
    </source>
</evidence>
<keyword evidence="7" id="KW-1185">Reference proteome</keyword>
<dbReference type="CDD" id="cd07990">
    <property type="entry name" value="LPLAT_LCLAT1-like"/>
    <property type="match status" value="1"/>
</dbReference>
<keyword evidence="4" id="KW-0812">Transmembrane</keyword>
<dbReference type="HOGENOM" id="CLU_041844_4_0_1"/>
<dbReference type="KEGG" id="lgi:LOTGIDRAFT_217193"/>
<keyword evidence="4" id="KW-0472">Membrane</keyword>
<name>V4BSP0_LOTGI</name>
<keyword evidence="3" id="KW-0012">Acyltransferase</keyword>
<dbReference type="GO" id="GO:0005783">
    <property type="term" value="C:endoplasmic reticulum"/>
    <property type="evidence" value="ECO:0007669"/>
    <property type="project" value="TreeGrafter"/>
</dbReference>
<dbReference type="AlphaFoldDB" id="V4BSP0"/>
<dbReference type="SUPFAM" id="SSF69593">
    <property type="entry name" value="Glycerol-3-phosphate (1)-acyltransferase"/>
    <property type="match status" value="1"/>
</dbReference>
<dbReference type="Pfam" id="PF01553">
    <property type="entry name" value="Acyltransferase"/>
    <property type="match status" value="1"/>
</dbReference>
<feature type="transmembrane region" description="Helical" evidence="4">
    <location>
        <begin position="58"/>
        <end position="79"/>
    </location>
</feature>
<reference evidence="6 7" key="1">
    <citation type="journal article" date="2013" name="Nature">
        <title>Insights into bilaterian evolution from three spiralian genomes.</title>
        <authorList>
            <person name="Simakov O."/>
            <person name="Marletaz F."/>
            <person name="Cho S.J."/>
            <person name="Edsinger-Gonzales E."/>
            <person name="Havlak P."/>
            <person name="Hellsten U."/>
            <person name="Kuo D.H."/>
            <person name="Larsson T."/>
            <person name="Lv J."/>
            <person name="Arendt D."/>
            <person name="Savage R."/>
            <person name="Osoegawa K."/>
            <person name="de Jong P."/>
            <person name="Grimwood J."/>
            <person name="Chapman J.A."/>
            <person name="Shapiro H."/>
            <person name="Aerts A."/>
            <person name="Otillar R.P."/>
            <person name="Terry A.Y."/>
            <person name="Boore J.L."/>
            <person name="Grigoriev I.V."/>
            <person name="Lindberg D.R."/>
            <person name="Seaver E.C."/>
            <person name="Weisblat D.A."/>
            <person name="Putnam N.H."/>
            <person name="Rokhsar D.S."/>
        </authorList>
    </citation>
    <scope>NUCLEOTIDE SEQUENCE [LARGE SCALE GENOMIC DNA]</scope>
</reference>
<dbReference type="PANTHER" id="PTHR10983">
    <property type="entry name" value="1-ACYLGLYCEROL-3-PHOSPHATE ACYLTRANSFERASE-RELATED"/>
    <property type="match status" value="1"/>
</dbReference>
<evidence type="ECO:0000256" key="2">
    <source>
        <dbReference type="ARBA" id="ARBA00022679"/>
    </source>
</evidence>
<keyword evidence="4" id="KW-1133">Transmembrane helix</keyword>